<dbReference type="PANTHER" id="PTHR16290:SF0">
    <property type="entry name" value="DECAPPING PROTEIN 1, ISOFORM A"/>
    <property type="match status" value="1"/>
</dbReference>
<dbReference type="CDD" id="cd09804">
    <property type="entry name" value="Dcp1"/>
    <property type="match status" value="1"/>
</dbReference>
<dbReference type="GO" id="GO:0000932">
    <property type="term" value="C:P-body"/>
    <property type="evidence" value="ECO:0007669"/>
    <property type="project" value="TreeGrafter"/>
</dbReference>
<evidence type="ECO:0000256" key="4">
    <source>
        <dbReference type="ARBA" id="ARBA00022664"/>
    </source>
</evidence>
<comment type="subcellular location">
    <subcellularLocation>
        <location evidence="1">Cytoplasm</location>
    </subcellularLocation>
</comment>
<dbReference type="Gene3D" id="2.30.29.30">
    <property type="entry name" value="Pleckstrin-homology domain (PH domain)/Phosphotyrosine-binding domain (PTB)"/>
    <property type="match status" value="1"/>
</dbReference>
<feature type="region of interest" description="Disordered" evidence="5">
    <location>
        <begin position="132"/>
        <end position="153"/>
    </location>
</feature>
<proteinExistence type="inferred from homology"/>
<dbReference type="GO" id="GO:0008047">
    <property type="term" value="F:enzyme activator activity"/>
    <property type="evidence" value="ECO:0007669"/>
    <property type="project" value="InterPro"/>
</dbReference>
<evidence type="ECO:0000256" key="3">
    <source>
        <dbReference type="ARBA" id="ARBA00022490"/>
    </source>
</evidence>
<sequence length="459" mass="52002">MNASSDKQRRQITENILRRKDPHIVEFLHSCDHVVLYKHVDSTWEHTQIEGAMHVVSRDEHPFVQLIIYNRKSTQNFYHDFTAQNIQLQQQIPYILFRHSNNPNDIYGLWFYNKVQAMSFVDQYYKLKASSSSTAPPQQQQQQQYNAPQSMNQPRMVHLTDMSRDLTQMLRTQLNIQPPTSAPMPQQQHYGSGSNPGDQIMQMLNGSSQQQPPQQQQMSYIAPSVSSVEQSVQQQRKDPSPPSRASTLETNKSTSSSRSKSSENNNSRSLKKKSKPEKKEKNVSPSSNVPAPKTKTSVRILKRGQDVAELKATPPPSDGPSNGSSESREESAKATSKTTKSPQRKRPKNPKSTASQKQKTLSPTPSPSSSSSDTAQTNRKNTEKMLKMLPPQFIYSELHKLNASKTVPALESVETKNQFKECMVQLISNDNDTRFLDSLYRHFMLSKKFGDKLSESSSS</sequence>
<gene>
    <name evidence="6" type="ORF">PCOS0759_LOCUS9661</name>
</gene>
<evidence type="ECO:0000313" key="6">
    <source>
        <dbReference type="EMBL" id="CAD9086407.1"/>
    </source>
</evidence>
<feature type="region of interest" description="Disordered" evidence="5">
    <location>
        <begin position="176"/>
        <end position="382"/>
    </location>
</feature>
<comment type="similarity">
    <text evidence="2">Belongs to the DCP1 family.</text>
</comment>
<evidence type="ECO:0000256" key="1">
    <source>
        <dbReference type="ARBA" id="ARBA00004496"/>
    </source>
</evidence>
<dbReference type="GO" id="GO:0031087">
    <property type="term" value="P:deadenylation-independent decapping of nuclear-transcribed mRNA"/>
    <property type="evidence" value="ECO:0007669"/>
    <property type="project" value="TreeGrafter"/>
</dbReference>
<name>A0A7S1KV82_9EUKA</name>
<dbReference type="InterPro" id="IPR011993">
    <property type="entry name" value="PH-like_dom_sf"/>
</dbReference>
<reference evidence="6" key="1">
    <citation type="submission" date="2021-01" db="EMBL/GenBank/DDBJ databases">
        <authorList>
            <person name="Corre E."/>
            <person name="Pelletier E."/>
            <person name="Niang G."/>
            <person name="Scheremetjew M."/>
            <person name="Finn R."/>
            <person name="Kale V."/>
            <person name="Holt S."/>
            <person name="Cochrane G."/>
            <person name="Meng A."/>
            <person name="Brown T."/>
            <person name="Cohen L."/>
        </authorList>
    </citation>
    <scope>NUCLEOTIDE SEQUENCE</scope>
    <source>
        <strain evidence="6">WS</strain>
    </source>
</reference>
<feature type="compositionally biased region" description="Low complexity" evidence="5">
    <location>
        <begin position="224"/>
        <end position="234"/>
    </location>
</feature>
<feature type="compositionally biased region" description="Polar residues" evidence="5">
    <location>
        <begin position="176"/>
        <end position="208"/>
    </location>
</feature>
<dbReference type="Pfam" id="PF06058">
    <property type="entry name" value="DCP1"/>
    <property type="match status" value="1"/>
</dbReference>
<feature type="compositionally biased region" description="Low complexity" evidence="5">
    <location>
        <begin position="248"/>
        <end position="268"/>
    </location>
</feature>
<dbReference type="InterPro" id="IPR010334">
    <property type="entry name" value="Dcp1"/>
</dbReference>
<evidence type="ECO:0008006" key="7">
    <source>
        <dbReference type="Google" id="ProtNLM"/>
    </source>
</evidence>
<protein>
    <recommendedName>
        <fullName evidence="7">mRNA-decapping enzyme C-terminal domain-containing protein</fullName>
    </recommendedName>
</protein>
<dbReference type="SUPFAM" id="SSF50729">
    <property type="entry name" value="PH domain-like"/>
    <property type="match status" value="1"/>
</dbReference>
<evidence type="ECO:0000256" key="2">
    <source>
        <dbReference type="ARBA" id="ARBA00008778"/>
    </source>
</evidence>
<organism evidence="6">
    <name type="scientific">Percolomonas cosmopolitus</name>
    <dbReference type="NCBI Taxonomy" id="63605"/>
    <lineage>
        <taxon>Eukaryota</taxon>
        <taxon>Discoba</taxon>
        <taxon>Heterolobosea</taxon>
        <taxon>Tetramitia</taxon>
        <taxon>Eutetramitia</taxon>
        <taxon>Percolomonadidae</taxon>
        <taxon>Percolomonas</taxon>
    </lineage>
</organism>
<dbReference type="GO" id="GO:0000290">
    <property type="term" value="P:deadenylation-dependent decapping of nuclear-transcribed mRNA"/>
    <property type="evidence" value="ECO:0007669"/>
    <property type="project" value="InterPro"/>
</dbReference>
<keyword evidence="4" id="KW-0507">mRNA processing</keyword>
<dbReference type="GO" id="GO:0006397">
    <property type="term" value="P:mRNA processing"/>
    <property type="evidence" value="ECO:0007669"/>
    <property type="project" value="UniProtKB-KW"/>
</dbReference>
<evidence type="ECO:0000256" key="5">
    <source>
        <dbReference type="SAM" id="MobiDB-lite"/>
    </source>
</evidence>
<dbReference type="PANTHER" id="PTHR16290">
    <property type="entry name" value="TRANSCRIPTION FACTOR SMIF DECAPPING ENZYME DCP1"/>
    <property type="match status" value="1"/>
</dbReference>
<dbReference type="EMBL" id="HBGD01011671">
    <property type="protein sequence ID" value="CAD9086407.1"/>
    <property type="molecule type" value="Transcribed_RNA"/>
</dbReference>
<keyword evidence="3" id="KW-0963">Cytoplasm</keyword>
<feature type="compositionally biased region" description="Low complexity" evidence="5">
    <location>
        <begin position="132"/>
        <end position="150"/>
    </location>
</feature>
<accession>A0A7S1KV82</accession>
<dbReference type="AlphaFoldDB" id="A0A7S1KV82"/>
<dbReference type="GO" id="GO:0003729">
    <property type="term" value="F:mRNA binding"/>
    <property type="evidence" value="ECO:0007669"/>
    <property type="project" value="TreeGrafter"/>
</dbReference>
<feature type="compositionally biased region" description="Polar residues" evidence="5">
    <location>
        <begin position="350"/>
        <end position="361"/>
    </location>
</feature>